<dbReference type="Proteomes" id="UP000516384">
    <property type="component" value="Chromosome"/>
</dbReference>
<dbReference type="AlphaFoldDB" id="A0A7H0Y502"/>
<dbReference type="EMBL" id="CP061172">
    <property type="protein sequence ID" value="QNR66160.1"/>
    <property type="molecule type" value="Genomic_DNA"/>
</dbReference>
<name>A0A7H0Y502_9BACL</name>
<organism evidence="1 2">
    <name type="scientific">Paenibacillus peoriae</name>
    <dbReference type="NCBI Taxonomy" id="59893"/>
    <lineage>
        <taxon>Bacteria</taxon>
        <taxon>Bacillati</taxon>
        <taxon>Bacillota</taxon>
        <taxon>Bacilli</taxon>
        <taxon>Bacillales</taxon>
        <taxon>Paenibacillaceae</taxon>
        <taxon>Paenibacillus</taxon>
    </lineage>
</organism>
<accession>A0A7H0Y502</accession>
<evidence type="ECO:0000313" key="1">
    <source>
        <dbReference type="EMBL" id="QNR66160.1"/>
    </source>
</evidence>
<gene>
    <name evidence="1" type="ORF">IAQ67_20220</name>
</gene>
<sequence length="154" mass="17919">MPLIHEFLIAPKIGFELNQIVRNNNGRINKSKSGIDYLVELDDEFFQYFSDTLKWIPNETGNRFGLNYYGLTDIYPNGASVLKKIITGWYEIFENAPNEIKLTGNYFWRDQIDKGEYEKIEVRKANLLKILSELITLCNLVEDNDDLIILHLGI</sequence>
<protein>
    <submittedName>
        <fullName evidence="1">Uncharacterized protein</fullName>
    </submittedName>
</protein>
<reference evidence="1 2" key="1">
    <citation type="submission" date="2020-09" db="EMBL/GenBank/DDBJ databases">
        <title>Characterization of Paenibacillus peoriae strain ZF390 with broad-spectrum antimicrobial activity as a potential biocontrol agent.</title>
        <authorList>
            <person name="Li L."/>
            <person name="Zhao Y."/>
            <person name="Li B."/>
            <person name="Xie X."/>
        </authorList>
    </citation>
    <scope>NUCLEOTIDE SEQUENCE [LARGE SCALE GENOMIC DNA]</scope>
    <source>
        <strain evidence="1 2">ZF390</strain>
    </source>
</reference>
<proteinExistence type="predicted"/>
<evidence type="ECO:0000313" key="2">
    <source>
        <dbReference type="Proteomes" id="UP000516384"/>
    </source>
</evidence>
<dbReference type="RefSeq" id="WP_190297670.1">
    <property type="nucleotide sequence ID" value="NZ_CP061172.1"/>
</dbReference>